<evidence type="ECO:0000259" key="2">
    <source>
        <dbReference type="PROSITE" id="PS50943"/>
    </source>
</evidence>
<keyword evidence="4" id="KW-1185">Reference proteome</keyword>
<dbReference type="EMBL" id="BJUI01000016">
    <property type="protein sequence ID" value="GEK42239.1"/>
    <property type="molecule type" value="Genomic_DNA"/>
</dbReference>
<evidence type="ECO:0000256" key="1">
    <source>
        <dbReference type="ARBA" id="ARBA00023125"/>
    </source>
</evidence>
<dbReference type="Proteomes" id="UP000321722">
    <property type="component" value="Unassembled WGS sequence"/>
</dbReference>
<comment type="caution">
    <text evidence="3">The sequence shown here is derived from an EMBL/GenBank/DDBJ whole genome shotgun (WGS) entry which is preliminary data.</text>
</comment>
<dbReference type="SUPFAM" id="SSF47413">
    <property type="entry name" value="lambda repressor-like DNA-binding domains"/>
    <property type="match status" value="1"/>
</dbReference>
<dbReference type="InterPro" id="IPR001387">
    <property type="entry name" value="Cro/C1-type_HTH"/>
</dbReference>
<dbReference type="Gene3D" id="1.10.260.40">
    <property type="entry name" value="lambda repressor-like DNA-binding domains"/>
    <property type="match status" value="1"/>
</dbReference>
<protein>
    <submittedName>
        <fullName evidence="3">Transcriptional regulator</fullName>
    </submittedName>
</protein>
<evidence type="ECO:0000313" key="4">
    <source>
        <dbReference type="Proteomes" id="UP000321722"/>
    </source>
</evidence>
<feature type="domain" description="HTH cro/C1-type" evidence="2">
    <location>
        <begin position="6"/>
        <end position="60"/>
    </location>
</feature>
<dbReference type="RefSeq" id="WP_057827493.1">
    <property type="nucleotide sequence ID" value="NZ_BAAACL010000017.1"/>
</dbReference>
<keyword evidence="1" id="KW-0238">DNA-binding</keyword>
<dbReference type="GO" id="GO:0003677">
    <property type="term" value="F:DNA binding"/>
    <property type="evidence" value="ECO:0007669"/>
    <property type="project" value="UniProtKB-KW"/>
</dbReference>
<dbReference type="AlphaFoldDB" id="A0A510WSP1"/>
<dbReference type="PANTHER" id="PTHR46558:SF11">
    <property type="entry name" value="HTH-TYPE TRANSCRIPTIONAL REGULATOR XRE"/>
    <property type="match status" value="1"/>
</dbReference>
<dbReference type="SMART" id="SM00530">
    <property type="entry name" value="HTH_XRE"/>
    <property type="match status" value="1"/>
</dbReference>
<dbReference type="PROSITE" id="PS50943">
    <property type="entry name" value="HTH_CROC1"/>
    <property type="match status" value="1"/>
</dbReference>
<reference evidence="3 4" key="1">
    <citation type="submission" date="2019-07" db="EMBL/GenBank/DDBJ databases">
        <title>Whole genome shotgun sequence of Lactobacillus aviarius subsp. aviarius NBRC 102162.</title>
        <authorList>
            <person name="Hosoyama A."/>
            <person name="Uohara A."/>
            <person name="Ohji S."/>
            <person name="Ichikawa N."/>
        </authorList>
    </citation>
    <scope>NUCLEOTIDE SEQUENCE [LARGE SCALE GENOMIC DNA]</scope>
    <source>
        <strain evidence="3 4">NBRC 102162</strain>
    </source>
</reference>
<name>A0A510WSP1_9LACO</name>
<dbReference type="PANTHER" id="PTHR46558">
    <property type="entry name" value="TRACRIPTIONAL REGULATORY PROTEIN-RELATED-RELATED"/>
    <property type="match status" value="1"/>
</dbReference>
<gene>
    <name evidence="3" type="ORF">LAV01_10710</name>
</gene>
<sequence>MLGSRIRELRKERKMSQRELAEKLNVSQQTIGAWETERIVPGADTLGNIANYFGVTTDYLLGRSEQRKKNKDDFTVQEALNSVMSFDGKPMTDNDREIIEGIIRAYMEKKK</sequence>
<dbReference type="GeneID" id="29933895"/>
<dbReference type="InterPro" id="IPR010982">
    <property type="entry name" value="Lambda_DNA-bd_dom_sf"/>
</dbReference>
<accession>A0A510WSP1</accession>
<evidence type="ECO:0000313" key="3">
    <source>
        <dbReference type="EMBL" id="GEK42239.1"/>
    </source>
</evidence>
<dbReference type="CDD" id="cd00093">
    <property type="entry name" value="HTH_XRE"/>
    <property type="match status" value="1"/>
</dbReference>
<organism evidence="3 4">
    <name type="scientific">Ligilactobacillus aviarius</name>
    <dbReference type="NCBI Taxonomy" id="1606"/>
    <lineage>
        <taxon>Bacteria</taxon>
        <taxon>Bacillati</taxon>
        <taxon>Bacillota</taxon>
        <taxon>Bacilli</taxon>
        <taxon>Lactobacillales</taxon>
        <taxon>Lactobacillaceae</taxon>
        <taxon>Ligilactobacillus</taxon>
    </lineage>
</organism>
<proteinExistence type="predicted"/>
<dbReference type="Pfam" id="PF01381">
    <property type="entry name" value="HTH_3"/>
    <property type="match status" value="1"/>
</dbReference>